<organism evidence="2 3">
    <name type="scientific">Tribolium castaneum</name>
    <name type="common">Red flour beetle</name>
    <dbReference type="NCBI Taxonomy" id="7070"/>
    <lineage>
        <taxon>Eukaryota</taxon>
        <taxon>Metazoa</taxon>
        <taxon>Ecdysozoa</taxon>
        <taxon>Arthropoda</taxon>
        <taxon>Hexapoda</taxon>
        <taxon>Insecta</taxon>
        <taxon>Pterygota</taxon>
        <taxon>Neoptera</taxon>
        <taxon>Endopterygota</taxon>
        <taxon>Coleoptera</taxon>
        <taxon>Polyphaga</taxon>
        <taxon>Cucujiformia</taxon>
        <taxon>Tenebrionidae</taxon>
        <taxon>Tenebrionidae incertae sedis</taxon>
        <taxon>Tribolium</taxon>
    </lineage>
</organism>
<dbReference type="Gene3D" id="1.20.1250.20">
    <property type="entry name" value="MFS general substrate transporter like domains"/>
    <property type="match status" value="1"/>
</dbReference>
<evidence type="ECO:0000256" key="1">
    <source>
        <dbReference type="SAM" id="Phobius"/>
    </source>
</evidence>
<keyword evidence="3" id="KW-1185">Reference proteome</keyword>
<feature type="transmembrane region" description="Helical" evidence="1">
    <location>
        <begin position="176"/>
        <end position="196"/>
    </location>
</feature>
<reference evidence="2 3" key="1">
    <citation type="journal article" date="2008" name="Nature">
        <title>The genome of the model beetle and pest Tribolium castaneum.</title>
        <authorList>
            <consortium name="Tribolium Genome Sequencing Consortium"/>
            <person name="Richards S."/>
            <person name="Gibbs R.A."/>
            <person name="Weinstock G.M."/>
            <person name="Brown S.J."/>
            <person name="Denell R."/>
            <person name="Beeman R.W."/>
            <person name="Gibbs R."/>
            <person name="Beeman R.W."/>
            <person name="Brown S.J."/>
            <person name="Bucher G."/>
            <person name="Friedrich M."/>
            <person name="Grimmelikhuijzen C.J."/>
            <person name="Klingler M."/>
            <person name="Lorenzen M."/>
            <person name="Richards S."/>
            <person name="Roth S."/>
            <person name="Schroder R."/>
            <person name="Tautz D."/>
            <person name="Zdobnov E.M."/>
            <person name="Muzny D."/>
            <person name="Gibbs R.A."/>
            <person name="Weinstock G.M."/>
            <person name="Attaway T."/>
            <person name="Bell S."/>
            <person name="Buhay C.J."/>
            <person name="Chandrabose M.N."/>
            <person name="Chavez D."/>
            <person name="Clerk-Blankenburg K.P."/>
            <person name="Cree A."/>
            <person name="Dao M."/>
            <person name="Davis C."/>
            <person name="Chacko J."/>
            <person name="Dinh H."/>
            <person name="Dugan-Rocha S."/>
            <person name="Fowler G."/>
            <person name="Garner T.T."/>
            <person name="Garnes J."/>
            <person name="Gnirke A."/>
            <person name="Hawes A."/>
            <person name="Hernandez J."/>
            <person name="Hines S."/>
            <person name="Holder M."/>
            <person name="Hume J."/>
            <person name="Jhangiani S.N."/>
            <person name="Joshi V."/>
            <person name="Khan Z.M."/>
            <person name="Jackson L."/>
            <person name="Kovar C."/>
            <person name="Kowis A."/>
            <person name="Lee S."/>
            <person name="Lewis L.R."/>
            <person name="Margolis J."/>
            <person name="Morgan M."/>
            <person name="Nazareth L.V."/>
            <person name="Nguyen N."/>
            <person name="Okwuonu G."/>
            <person name="Parker D."/>
            <person name="Richards S."/>
            <person name="Ruiz S.J."/>
            <person name="Santibanez J."/>
            <person name="Savard J."/>
            <person name="Scherer S.E."/>
            <person name="Schneider B."/>
            <person name="Sodergren E."/>
            <person name="Tautz D."/>
            <person name="Vattahil S."/>
            <person name="Villasana D."/>
            <person name="White C.S."/>
            <person name="Wright R."/>
            <person name="Park Y."/>
            <person name="Beeman R.W."/>
            <person name="Lord J."/>
            <person name="Oppert B."/>
            <person name="Lorenzen M."/>
            <person name="Brown S."/>
            <person name="Wang L."/>
            <person name="Savard J."/>
            <person name="Tautz D."/>
            <person name="Richards S."/>
            <person name="Weinstock G."/>
            <person name="Gibbs R.A."/>
            <person name="Liu Y."/>
            <person name="Worley K."/>
            <person name="Weinstock G."/>
            <person name="Elsik C.G."/>
            <person name="Reese J.T."/>
            <person name="Elhaik E."/>
            <person name="Landan G."/>
            <person name="Graur D."/>
            <person name="Arensburger P."/>
            <person name="Atkinson P."/>
            <person name="Beeman R.W."/>
            <person name="Beidler J."/>
            <person name="Brown S.J."/>
            <person name="Demuth J.P."/>
            <person name="Drury D.W."/>
            <person name="Du Y.Z."/>
            <person name="Fujiwara H."/>
            <person name="Lorenzen M."/>
            <person name="Maselli V."/>
            <person name="Osanai M."/>
            <person name="Park Y."/>
            <person name="Robertson H.M."/>
            <person name="Tu Z."/>
            <person name="Wang J.J."/>
            <person name="Wang S."/>
            <person name="Richards S."/>
            <person name="Song H."/>
            <person name="Zhang L."/>
            <person name="Sodergren E."/>
            <person name="Werner D."/>
            <person name="Stanke M."/>
            <person name="Morgenstern B."/>
            <person name="Solovyev V."/>
            <person name="Kosarev P."/>
            <person name="Brown G."/>
            <person name="Chen H.C."/>
            <person name="Ermolaeva O."/>
            <person name="Hlavina W."/>
            <person name="Kapustin Y."/>
            <person name="Kiryutin B."/>
            <person name="Kitts P."/>
            <person name="Maglott D."/>
            <person name="Pruitt K."/>
            <person name="Sapojnikov V."/>
            <person name="Souvorov A."/>
            <person name="Mackey A.J."/>
            <person name="Waterhouse R.M."/>
            <person name="Wyder S."/>
            <person name="Zdobnov E.M."/>
            <person name="Zdobnov E.M."/>
            <person name="Wyder S."/>
            <person name="Kriventseva E.V."/>
            <person name="Kadowaki T."/>
            <person name="Bork P."/>
            <person name="Aranda M."/>
            <person name="Bao R."/>
            <person name="Beermann A."/>
            <person name="Berns N."/>
            <person name="Bolognesi R."/>
            <person name="Bonneton F."/>
            <person name="Bopp D."/>
            <person name="Brown S.J."/>
            <person name="Bucher G."/>
            <person name="Butts T."/>
            <person name="Chaumot A."/>
            <person name="Denell R.E."/>
            <person name="Ferrier D.E."/>
            <person name="Friedrich M."/>
            <person name="Gordon C.M."/>
            <person name="Jindra M."/>
            <person name="Klingler M."/>
            <person name="Lan Q."/>
            <person name="Lattorff H.M."/>
            <person name="Laudet V."/>
            <person name="von Levetsow C."/>
            <person name="Liu Z."/>
            <person name="Lutz R."/>
            <person name="Lynch J.A."/>
            <person name="da Fonseca R.N."/>
            <person name="Posnien N."/>
            <person name="Reuter R."/>
            <person name="Roth S."/>
            <person name="Savard J."/>
            <person name="Schinko J.B."/>
            <person name="Schmitt C."/>
            <person name="Schoppmeier M."/>
            <person name="Schroder R."/>
            <person name="Shippy T.D."/>
            <person name="Simonnet F."/>
            <person name="Marques-Souza H."/>
            <person name="Tautz D."/>
            <person name="Tomoyasu Y."/>
            <person name="Trauner J."/>
            <person name="Van der Zee M."/>
            <person name="Vervoort M."/>
            <person name="Wittkopp N."/>
            <person name="Wimmer E.A."/>
            <person name="Yang X."/>
            <person name="Jones A.K."/>
            <person name="Sattelle D.B."/>
            <person name="Ebert P.R."/>
            <person name="Nelson D."/>
            <person name="Scott J.G."/>
            <person name="Beeman R.W."/>
            <person name="Muthukrishnan S."/>
            <person name="Kramer K.J."/>
            <person name="Arakane Y."/>
            <person name="Beeman R.W."/>
            <person name="Zhu Q."/>
            <person name="Hogenkamp D."/>
            <person name="Dixit R."/>
            <person name="Oppert B."/>
            <person name="Jiang H."/>
            <person name="Zou Z."/>
            <person name="Marshall J."/>
            <person name="Elpidina E."/>
            <person name="Vinokurov K."/>
            <person name="Oppert C."/>
            <person name="Zou Z."/>
            <person name="Evans J."/>
            <person name="Lu Z."/>
            <person name="Zhao P."/>
            <person name="Sumathipala N."/>
            <person name="Altincicek B."/>
            <person name="Vilcinskas A."/>
            <person name="Williams M."/>
            <person name="Hultmark D."/>
            <person name="Hetru C."/>
            <person name="Jiang H."/>
            <person name="Grimmelikhuijzen C.J."/>
            <person name="Hauser F."/>
            <person name="Cazzamali G."/>
            <person name="Williamson M."/>
            <person name="Park Y."/>
            <person name="Li B."/>
            <person name="Tanaka Y."/>
            <person name="Predel R."/>
            <person name="Neupert S."/>
            <person name="Schachtner J."/>
            <person name="Verleyen P."/>
            <person name="Raible F."/>
            <person name="Bork P."/>
            <person name="Friedrich M."/>
            <person name="Walden K.K."/>
            <person name="Robertson H.M."/>
            <person name="Angeli S."/>
            <person name="Foret S."/>
            <person name="Bucher G."/>
            <person name="Schuetz S."/>
            <person name="Maleszka R."/>
            <person name="Wimmer E.A."/>
            <person name="Beeman R.W."/>
            <person name="Lorenzen M."/>
            <person name="Tomoyasu Y."/>
            <person name="Miller S.C."/>
            <person name="Grossmann D."/>
            <person name="Bucher G."/>
        </authorList>
    </citation>
    <scope>NUCLEOTIDE SEQUENCE [LARGE SCALE GENOMIC DNA]</scope>
    <source>
        <strain evidence="2 3">Georgia GA2</strain>
    </source>
</reference>
<dbReference type="Proteomes" id="UP000007266">
    <property type="component" value="Linkage group 10"/>
</dbReference>
<dbReference type="SUPFAM" id="SSF103473">
    <property type="entry name" value="MFS general substrate transporter"/>
    <property type="match status" value="1"/>
</dbReference>
<dbReference type="AlphaFoldDB" id="D6X4Q3"/>
<name>D6X4Q3_TRICA</name>
<evidence type="ECO:0000313" key="2">
    <source>
        <dbReference type="EMBL" id="EEZ97662.2"/>
    </source>
</evidence>
<protein>
    <recommendedName>
        <fullName evidence="4">Major facilitator superfamily associated domain-containing protein</fullName>
    </recommendedName>
</protein>
<gene>
    <name evidence="2" type="primary">AUGUSTUS-3.0.2_16207</name>
    <name evidence="2" type="ORF">TcasGA2_TC016207</name>
</gene>
<dbReference type="InterPro" id="IPR036259">
    <property type="entry name" value="MFS_trans_sf"/>
</dbReference>
<accession>D6X4Q3</accession>
<evidence type="ECO:0008006" key="4">
    <source>
        <dbReference type="Google" id="ProtNLM"/>
    </source>
</evidence>
<feature type="transmembrane region" description="Helical" evidence="1">
    <location>
        <begin position="270"/>
        <end position="290"/>
    </location>
</feature>
<keyword evidence="1" id="KW-0812">Transmembrane</keyword>
<keyword evidence="1" id="KW-0472">Membrane</keyword>
<feature type="transmembrane region" description="Helical" evidence="1">
    <location>
        <begin position="208"/>
        <end position="226"/>
    </location>
</feature>
<feature type="transmembrane region" description="Helical" evidence="1">
    <location>
        <begin position="68"/>
        <end position="86"/>
    </location>
</feature>
<feature type="transmembrane region" description="Helical" evidence="1">
    <location>
        <begin position="149"/>
        <end position="170"/>
    </location>
</feature>
<feature type="transmembrane region" description="Helical" evidence="1">
    <location>
        <begin position="40"/>
        <end position="62"/>
    </location>
</feature>
<feature type="transmembrane region" description="Helical" evidence="1">
    <location>
        <begin position="232"/>
        <end position="250"/>
    </location>
</feature>
<proteinExistence type="predicted"/>
<evidence type="ECO:0000313" key="3">
    <source>
        <dbReference type="Proteomes" id="UP000007266"/>
    </source>
</evidence>
<dbReference type="HOGENOM" id="CLU_845502_0_0_1"/>
<feature type="transmembrane region" description="Helical" evidence="1">
    <location>
        <begin position="6"/>
        <end position="28"/>
    </location>
</feature>
<sequence>MGLSNVQLLLLSVFLYFFAVGILQAALSRHIMLKGGTHHIQGWVAALIFILQSIAKELTALFEHGKKHALNFCLFSVFFIFFTFVFEDGLWVTLGLRLVFVLMQYVEEDTDIKRPQTHFKQMPSICYHRLKNLKTVNYKKHWDCMLLQAAYTTTFSIYFVRFCFLLVFNYNLGTVVVGYSIAYQHMWLFATSMLVPFVKERVQNKKKLFEHSLLISGFLLPGLYYAPSYECYLFLLIPMFFCFMLVNALLDDDALGLSLKPDVFEASNTIAYLVNVIGPIFFGIVCQYFGGYGFKFFSLLPMVICVYLLNQRFMKTEQEQETEARIKQD</sequence>
<dbReference type="EMBL" id="KQ971380">
    <property type="protein sequence ID" value="EEZ97662.2"/>
    <property type="molecule type" value="Genomic_DNA"/>
</dbReference>
<reference evidence="2 3" key="2">
    <citation type="journal article" date="2010" name="Nucleic Acids Res.">
        <title>BeetleBase in 2010: revisions to provide comprehensive genomic information for Tribolium castaneum.</title>
        <authorList>
            <person name="Kim H.S."/>
            <person name="Murphy T."/>
            <person name="Xia J."/>
            <person name="Caragea D."/>
            <person name="Park Y."/>
            <person name="Beeman R.W."/>
            <person name="Lorenzen M.D."/>
            <person name="Butcher S."/>
            <person name="Manak J.R."/>
            <person name="Brown S.J."/>
        </authorList>
    </citation>
    <scope>GENOME REANNOTATION</scope>
    <source>
        <strain evidence="2 3">Georgia GA2</strain>
    </source>
</reference>
<keyword evidence="1" id="KW-1133">Transmembrane helix</keyword>